<dbReference type="AlphaFoldDB" id="A0A7S8FFJ7"/>
<dbReference type="Proteomes" id="UP000593737">
    <property type="component" value="Chromosome"/>
</dbReference>
<accession>A0A7S8FFJ7</accession>
<protein>
    <submittedName>
        <fullName evidence="1">Uncharacterized protein</fullName>
    </submittedName>
</protein>
<reference evidence="1 2" key="1">
    <citation type="journal article" date="2020" name="ISME J.">
        <title>Enrichment and physiological characterization of a novel comammox Nitrospira indicates ammonium inhibition of complete nitrification.</title>
        <authorList>
            <person name="Sakoula D."/>
            <person name="Koch H."/>
            <person name="Frank J."/>
            <person name="Jetten M.S.M."/>
            <person name="van Kessel M.A.H.J."/>
            <person name="Lucker S."/>
        </authorList>
    </citation>
    <scope>NUCLEOTIDE SEQUENCE [LARGE SCALE GENOMIC DNA]</scope>
    <source>
        <strain evidence="1">Comreactor17</strain>
    </source>
</reference>
<evidence type="ECO:0000313" key="1">
    <source>
        <dbReference type="EMBL" id="QPD04883.1"/>
    </source>
</evidence>
<organism evidence="1 2">
    <name type="scientific">Candidatus Nitrospira kreftii</name>
    <dbReference type="NCBI Taxonomy" id="2652173"/>
    <lineage>
        <taxon>Bacteria</taxon>
        <taxon>Pseudomonadati</taxon>
        <taxon>Nitrospirota</taxon>
        <taxon>Nitrospiria</taxon>
        <taxon>Nitrospirales</taxon>
        <taxon>Nitrospiraceae</taxon>
        <taxon>Nitrospira</taxon>
    </lineage>
</organism>
<dbReference type="EMBL" id="CP047423">
    <property type="protein sequence ID" value="QPD04883.1"/>
    <property type="molecule type" value="Genomic_DNA"/>
</dbReference>
<dbReference type="KEGG" id="nkf:Nkreftii_002657"/>
<evidence type="ECO:0000313" key="2">
    <source>
        <dbReference type="Proteomes" id="UP000593737"/>
    </source>
</evidence>
<proteinExistence type="predicted"/>
<sequence>MIVAIGSGGADDYLYLVMQSRGSLCNDVLSESQPSESWNRRLNCGPRPGRAAQLTLPVQATGSLKKFPLQFELPL</sequence>
<name>A0A7S8FFJ7_9BACT</name>
<gene>
    <name evidence="1" type="ORF">Nkreftii_002657</name>
</gene>